<dbReference type="Proteomes" id="UP000186074">
    <property type="component" value="Chromosome"/>
</dbReference>
<evidence type="ECO:0000256" key="5">
    <source>
        <dbReference type="ARBA" id="ARBA00013063"/>
    </source>
</evidence>
<dbReference type="NCBIfam" id="TIGR01182">
    <property type="entry name" value="eda"/>
    <property type="match status" value="1"/>
</dbReference>
<dbReference type="KEGG" id="alp:LPB137_07240"/>
<reference evidence="8 9" key="1">
    <citation type="submission" date="2017-01" db="EMBL/GenBank/DDBJ databases">
        <title>Genome sequencing of Arcobacter sp. LPB0137.</title>
        <authorList>
            <person name="Lee G.-W."/>
            <person name="Yi H."/>
        </authorList>
    </citation>
    <scope>NUCLEOTIDE SEQUENCE [LARGE SCALE GENOMIC DNA]</scope>
    <source>
        <strain evidence="8 9">LPB0137</strain>
    </source>
</reference>
<dbReference type="PROSITE" id="PS00159">
    <property type="entry name" value="ALDOLASE_KDPG_KHG_1"/>
    <property type="match status" value="1"/>
</dbReference>
<comment type="catalytic activity">
    <reaction evidence="1">
        <text>2-dehydro-3-deoxy-6-phospho-D-gluconate = D-glyceraldehyde 3-phosphate + pyruvate</text>
        <dbReference type="Rhea" id="RHEA:17089"/>
        <dbReference type="ChEBI" id="CHEBI:15361"/>
        <dbReference type="ChEBI" id="CHEBI:57569"/>
        <dbReference type="ChEBI" id="CHEBI:59776"/>
        <dbReference type="EC" id="4.1.2.14"/>
    </reaction>
</comment>
<dbReference type="RefSeq" id="WP_076089271.1">
    <property type="nucleotide sequence ID" value="NZ_CP019070.1"/>
</dbReference>
<name>A0A1P8KQX8_9BACT</name>
<comment type="similarity">
    <text evidence="3">Belongs to the KHG/KDPG aldolase family.</text>
</comment>
<dbReference type="SUPFAM" id="SSF51569">
    <property type="entry name" value="Aldolase"/>
    <property type="match status" value="1"/>
</dbReference>
<dbReference type="EMBL" id="CP019070">
    <property type="protein sequence ID" value="APW66964.1"/>
    <property type="molecule type" value="Genomic_DNA"/>
</dbReference>
<evidence type="ECO:0000256" key="6">
    <source>
        <dbReference type="ARBA" id="ARBA00023239"/>
    </source>
</evidence>
<dbReference type="AlphaFoldDB" id="A0A1P8KQX8"/>
<dbReference type="Pfam" id="PF01081">
    <property type="entry name" value="Aldolase"/>
    <property type="match status" value="1"/>
</dbReference>
<dbReference type="GO" id="GO:0008675">
    <property type="term" value="F:2-dehydro-3-deoxy-phosphogluconate aldolase activity"/>
    <property type="evidence" value="ECO:0007669"/>
    <property type="project" value="UniProtKB-EC"/>
</dbReference>
<dbReference type="EC" id="4.1.2.14" evidence="5"/>
<proteinExistence type="inferred from homology"/>
<protein>
    <recommendedName>
        <fullName evidence="5">2-dehydro-3-deoxy-phosphogluconate aldolase</fullName>
        <ecNumber evidence="5">4.1.2.14</ecNumber>
    </recommendedName>
</protein>
<dbReference type="PANTHER" id="PTHR30246:SF1">
    <property type="entry name" value="2-DEHYDRO-3-DEOXY-6-PHOSPHOGALACTONATE ALDOLASE-RELATED"/>
    <property type="match status" value="1"/>
</dbReference>
<dbReference type="InterPro" id="IPR013785">
    <property type="entry name" value="Aldolase_TIM"/>
</dbReference>
<accession>A0A1P8KQX8</accession>
<evidence type="ECO:0000256" key="2">
    <source>
        <dbReference type="ARBA" id="ARBA00004736"/>
    </source>
</evidence>
<dbReference type="Gene3D" id="3.20.20.70">
    <property type="entry name" value="Aldolase class I"/>
    <property type="match status" value="1"/>
</dbReference>
<keyword evidence="6" id="KW-0456">Lyase</keyword>
<comment type="subunit">
    <text evidence="4">Homotrimer.</text>
</comment>
<organism evidence="8 9">
    <name type="scientific">Poseidonibacter parvus</name>
    <dbReference type="NCBI Taxonomy" id="1850254"/>
    <lineage>
        <taxon>Bacteria</taxon>
        <taxon>Pseudomonadati</taxon>
        <taxon>Campylobacterota</taxon>
        <taxon>Epsilonproteobacteria</taxon>
        <taxon>Campylobacterales</taxon>
        <taxon>Arcobacteraceae</taxon>
        <taxon>Poseidonibacter</taxon>
    </lineage>
</organism>
<keyword evidence="9" id="KW-1185">Reference proteome</keyword>
<evidence type="ECO:0000256" key="3">
    <source>
        <dbReference type="ARBA" id="ARBA00006906"/>
    </source>
</evidence>
<dbReference type="InterPro" id="IPR000887">
    <property type="entry name" value="Aldlse_KDPG_KHG"/>
</dbReference>
<evidence type="ECO:0000256" key="1">
    <source>
        <dbReference type="ARBA" id="ARBA00000654"/>
    </source>
</evidence>
<dbReference type="NCBIfam" id="NF004325">
    <property type="entry name" value="PRK05718.1"/>
    <property type="match status" value="1"/>
</dbReference>
<dbReference type="CDD" id="cd00452">
    <property type="entry name" value="KDPG_aldolase"/>
    <property type="match status" value="1"/>
</dbReference>
<dbReference type="InterPro" id="IPR031337">
    <property type="entry name" value="KDPG/KHG_AS_1"/>
</dbReference>
<evidence type="ECO:0000256" key="4">
    <source>
        <dbReference type="ARBA" id="ARBA00011233"/>
    </source>
</evidence>
<dbReference type="STRING" id="1850254.LPB137_07240"/>
<evidence type="ECO:0000313" key="9">
    <source>
        <dbReference type="Proteomes" id="UP000186074"/>
    </source>
</evidence>
<gene>
    <name evidence="8" type="ORF">LPB137_07240</name>
</gene>
<dbReference type="OrthoDB" id="9805177at2"/>
<keyword evidence="7" id="KW-0119">Carbohydrate metabolism</keyword>
<sequence length="211" mass="22467">MKINAKEVLSISPIVPVIAIDNIEDALPLAKALQDGGINIMEITLRTATGLKAIELISKQMPSMNVGAGTVCNKKDLEDSISHGAAFVFSPGISEELIQAAKQNDIALIPGVCTASEVMLAQNNDINACKLFPAVQVGGVNLLKAFLGPFAKMSFCPTGGVSLDNMNEFLDLKNVLCVGGSWLVPKKLLDEKNFDEITRIAKSSLEKINKA</sequence>
<evidence type="ECO:0000313" key="8">
    <source>
        <dbReference type="EMBL" id="APW66964.1"/>
    </source>
</evidence>
<evidence type="ECO:0000256" key="7">
    <source>
        <dbReference type="ARBA" id="ARBA00023277"/>
    </source>
</evidence>
<comment type="pathway">
    <text evidence="2">Carbohydrate acid metabolism; 2-dehydro-3-deoxy-D-gluconate degradation; D-glyceraldehyde 3-phosphate and pyruvate from 2-dehydro-3-deoxy-D-gluconate: step 2/2.</text>
</comment>
<dbReference type="PANTHER" id="PTHR30246">
    <property type="entry name" value="2-KETO-3-DEOXY-6-PHOSPHOGLUCONATE ALDOLASE"/>
    <property type="match status" value="1"/>
</dbReference>